<dbReference type="EMBL" id="JAGQKZ010000027">
    <property type="protein sequence ID" value="MCA9392199.1"/>
    <property type="molecule type" value="Genomic_DNA"/>
</dbReference>
<dbReference type="InterPro" id="IPR012349">
    <property type="entry name" value="Split_barrel_FMN-bd"/>
</dbReference>
<dbReference type="Proteomes" id="UP000751518">
    <property type="component" value="Unassembled WGS sequence"/>
</dbReference>
<comment type="caution">
    <text evidence="1">The sequence shown here is derived from an EMBL/GenBank/DDBJ whole genome shotgun (WGS) entry which is preliminary data.</text>
</comment>
<gene>
    <name evidence="1" type="ORF">KC614_03290</name>
</gene>
<proteinExistence type="predicted"/>
<organism evidence="1 2">
    <name type="scientific">candidate division WWE3 bacterium</name>
    <dbReference type="NCBI Taxonomy" id="2053526"/>
    <lineage>
        <taxon>Bacteria</taxon>
        <taxon>Katanobacteria</taxon>
    </lineage>
</organism>
<reference evidence="1" key="2">
    <citation type="journal article" date="2021" name="Microbiome">
        <title>Successional dynamics and alternative stable states in a saline activated sludge microbial community over 9 years.</title>
        <authorList>
            <person name="Wang Y."/>
            <person name="Ye J."/>
            <person name="Ju F."/>
            <person name="Liu L."/>
            <person name="Boyd J.A."/>
            <person name="Deng Y."/>
            <person name="Parks D.H."/>
            <person name="Jiang X."/>
            <person name="Yin X."/>
            <person name="Woodcroft B.J."/>
            <person name="Tyson G.W."/>
            <person name="Hugenholtz P."/>
            <person name="Polz M.F."/>
            <person name="Zhang T."/>
        </authorList>
    </citation>
    <scope>NUCLEOTIDE SEQUENCE</scope>
    <source>
        <strain evidence="1">HKST-UBA03</strain>
    </source>
</reference>
<evidence type="ECO:0000313" key="1">
    <source>
        <dbReference type="EMBL" id="MCA9392199.1"/>
    </source>
</evidence>
<accession>A0A955RR60</accession>
<sequence>MTSESHEILNEVVASNFIATLGTIVDDNPHLCTVYYVTDDNRTLYFKSRTASEHINALDNSEFVAMSIYLPDSDYASRKAGVQAQGKVERVKNPVEMANVLKMYASAFIGSEKKFESIPDMISDAVKSTMFKFVIDKVKLVDSDKGVHFQEYEQV</sequence>
<dbReference type="Pfam" id="PF12900">
    <property type="entry name" value="Pyridox_ox_2"/>
    <property type="match status" value="1"/>
</dbReference>
<protein>
    <submittedName>
        <fullName evidence="1">Pyridoxamine 5'-phosphate oxidase family protein</fullName>
    </submittedName>
</protein>
<dbReference type="AlphaFoldDB" id="A0A955RR60"/>
<dbReference type="SUPFAM" id="SSF50475">
    <property type="entry name" value="FMN-binding split barrel"/>
    <property type="match status" value="1"/>
</dbReference>
<reference evidence="1" key="1">
    <citation type="submission" date="2020-04" db="EMBL/GenBank/DDBJ databases">
        <authorList>
            <person name="Zhang T."/>
        </authorList>
    </citation>
    <scope>NUCLEOTIDE SEQUENCE</scope>
    <source>
        <strain evidence="1">HKST-UBA03</strain>
    </source>
</reference>
<evidence type="ECO:0000313" key="2">
    <source>
        <dbReference type="Proteomes" id="UP000751518"/>
    </source>
</evidence>
<dbReference type="InterPro" id="IPR024747">
    <property type="entry name" value="Pyridox_Oxase-rel"/>
</dbReference>
<name>A0A955RR60_UNCKA</name>
<dbReference type="Gene3D" id="2.30.110.10">
    <property type="entry name" value="Electron Transport, Fmn-binding Protein, Chain A"/>
    <property type="match status" value="1"/>
</dbReference>